<gene>
    <name evidence="6" type="ORF">A1359_10645</name>
</gene>
<dbReference type="SMART" id="SM00528">
    <property type="entry name" value="HNS"/>
    <property type="match status" value="1"/>
</dbReference>
<accession>A0A177N9G2</accession>
<dbReference type="InterPro" id="IPR037150">
    <property type="entry name" value="H-NS_C_dom_sf"/>
</dbReference>
<organism evidence="6 7">
    <name type="scientific">Methylomonas lenta</name>
    <dbReference type="NCBI Taxonomy" id="980561"/>
    <lineage>
        <taxon>Bacteria</taxon>
        <taxon>Pseudomonadati</taxon>
        <taxon>Pseudomonadota</taxon>
        <taxon>Gammaproteobacteria</taxon>
        <taxon>Methylococcales</taxon>
        <taxon>Methylococcaceae</taxon>
        <taxon>Methylomonas</taxon>
    </lineage>
</organism>
<sequence length="104" mass="11716">MINIQELSTIELQKLITDAQAELETKQNGMRKDVIAQIKELASSINVTVEIIEDKKSKKTKSFVPAKYANPNNPSDTWTGRGLAPKWMQALIAEGRSKDEFLIR</sequence>
<reference evidence="6 7" key="1">
    <citation type="submission" date="2016-03" db="EMBL/GenBank/DDBJ databases">
        <authorList>
            <person name="Ploux O."/>
        </authorList>
    </citation>
    <scope>NUCLEOTIDE SEQUENCE [LARGE SCALE GENOMIC DNA]</scope>
    <source>
        <strain evidence="6 7">R-45370</strain>
    </source>
</reference>
<dbReference type="OrthoDB" id="5297879at2"/>
<dbReference type="PANTHER" id="PTHR38097:SF2">
    <property type="entry name" value="DNA-BINDING PROTEIN STPA"/>
    <property type="match status" value="1"/>
</dbReference>
<dbReference type="Gene3D" id="4.10.430.10">
    <property type="entry name" value="Histone-like protein H-NS, C-terminal domain"/>
    <property type="match status" value="1"/>
</dbReference>
<dbReference type="InterPro" id="IPR027444">
    <property type="entry name" value="H-NS_C_dom"/>
</dbReference>
<dbReference type="GO" id="GO:0005829">
    <property type="term" value="C:cytosol"/>
    <property type="evidence" value="ECO:0007669"/>
    <property type="project" value="TreeGrafter"/>
</dbReference>
<dbReference type="PANTHER" id="PTHR38097">
    <property type="match status" value="1"/>
</dbReference>
<dbReference type="RefSeq" id="WP_066983083.1">
    <property type="nucleotide sequence ID" value="NZ_LUUI01000109.1"/>
</dbReference>
<keyword evidence="4" id="KW-0238">DNA-binding</keyword>
<dbReference type="GO" id="GO:0009295">
    <property type="term" value="C:nucleoid"/>
    <property type="evidence" value="ECO:0007669"/>
    <property type="project" value="UniProtKB-SubCell"/>
</dbReference>
<dbReference type="AlphaFoldDB" id="A0A177N9G2"/>
<comment type="subcellular location">
    <subcellularLocation>
        <location evidence="1">Cytoplasm</location>
        <location evidence="1">Nucleoid</location>
    </subcellularLocation>
</comment>
<comment type="caution">
    <text evidence="6">The sequence shown here is derived from an EMBL/GenBank/DDBJ whole genome shotgun (WGS) entry which is preliminary data.</text>
</comment>
<dbReference type="EMBL" id="LUUI01000109">
    <property type="protein sequence ID" value="OAI14522.1"/>
    <property type="molecule type" value="Genomic_DNA"/>
</dbReference>
<protein>
    <submittedName>
        <fullName evidence="6">Histone</fullName>
    </submittedName>
</protein>
<proteinExistence type="inferred from homology"/>
<keyword evidence="3" id="KW-0963">Cytoplasm</keyword>
<dbReference type="STRING" id="980561.A1359_10645"/>
<dbReference type="SUPFAM" id="SSF81273">
    <property type="entry name" value="H-NS histone-like proteins"/>
    <property type="match status" value="1"/>
</dbReference>
<dbReference type="Proteomes" id="UP000078476">
    <property type="component" value="Unassembled WGS sequence"/>
</dbReference>
<dbReference type="Pfam" id="PF00816">
    <property type="entry name" value="Histone_HNS"/>
    <property type="match status" value="1"/>
</dbReference>
<evidence type="ECO:0000313" key="7">
    <source>
        <dbReference type="Proteomes" id="UP000078476"/>
    </source>
</evidence>
<comment type="similarity">
    <text evidence="2">Belongs to the histone-like protein H-NS family.</text>
</comment>
<dbReference type="GO" id="GO:0032993">
    <property type="term" value="C:protein-DNA complex"/>
    <property type="evidence" value="ECO:0007669"/>
    <property type="project" value="TreeGrafter"/>
</dbReference>
<evidence type="ECO:0000313" key="6">
    <source>
        <dbReference type="EMBL" id="OAI14522.1"/>
    </source>
</evidence>
<evidence type="ECO:0000256" key="4">
    <source>
        <dbReference type="ARBA" id="ARBA00023125"/>
    </source>
</evidence>
<evidence type="ECO:0000256" key="3">
    <source>
        <dbReference type="ARBA" id="ARBA00022490"/>
    </source>
</evidence>
<name>A0A177N9G2_9GAMM</name>
<evidence type="ECO:0000256" key="2">
    <source>
        <dbReference type="ARBA" id="ARBA00010610"/>
    </source>
</evidence>
<evidence type="ECO:0000259" key="5">
    <source>
        <dbReference type="SMART" id="SM00528"/>
    </source>
</evidence>
<dbReference type="GO" id="GO:0003681">
    <property type="term" value="F:bent DNA binding"/>
    <property type="evidence" value="ECO:0007669"/>
    <property type="project" value="TreeGrafter"/>
</dbReference>
<evidence type="ECO:0000256" key="1">
    <source>
        <dbReference type="ARBA" id="ARBA00004453"/>
    </source>
</evidence>
<dbReference type="GO" id="GO:0000976">
    <property type="term" value="F:transcription cis-regulatory region binding"/>
    <property type="evidence" value="ECO:0007669"/>
    <property type="project" value="TreeGrafter"/>
</dbReference>
<dbReference type="GO" id="GO:0001217">
    <property type="term" value="F:DNA-binding transcription repressor activity"/>
    <property type="evidence" value="ECO:0007669"/>
    <property type="project" value="TreeGrafter"/>
</dbReference>
<dbReference type="GO" id="GO:0003680">
    <property type="term" value="F:minor groove of adenine-thymine-rich DNA binding"/>
    <property type="evidence" value="ECO:0007669"/>
    <property type="project" value="TreeGrafter"/>
</dbReference>
<keyword evidence="7" id="KW-1185">Reference proteome</keyword>
<feature type="domain" description="DNA-binding protein H-NS-like C-terminal" evidence="5">
    <location>
        <begin position="58"/>
        <end position="103"/>
    </location>
</feature>